<accession>A0A543HH03</accession>
<feature type="transmembrane region" description="Helical" evidence="7">
    <location>
        <begin position="181"/>
        <end position="198"/>
    </location>
</feature>
<sequence>MTPPPSPGGTTSSLIRITVMSNDRRLDIGLPATTPLAEMIPGFARSLGVLSPDLVHGGYSLLRADTTVLDANRGLSVQSVKDGDILTLTSGALQPDPMIYDDVVEAVADAVEKQHRPWTAHDSATTALATSTAFLIAGALLLLGIGREVGLAALIAGCAALLIVTASAVLSRMNQPQAGQVLSLTAAVFGAVSGYLAVPSEAPWGWNIAAAGAGAAVVGIIAAIIVNSHKEISFIPTIGGVIIASAATVSAVTSADPGAVFAMTLAVSATLGNGIPWLALSSSRIRVTSPQTDMEIFQDPLPLNTADITARFIVGRRVQISLRAALGLVALASTPIVVASGVPGALLCTLCFVGTMLGARQTFARSDVLIVMGTGVAGLLLTGLSAALAHPEWREFLVLTLGVIATLLVGLTLLSTKPHMRLGRIADGVDLCALALLLPLGVTVARLG</sequence>
<comment type="caution">
    <text evidence="9">The sequence shown here is derived from an EMBL/GenBank/DDBJ whole genome shotgun (WGS) entry which is preliminary data.</text>
</comment>
<dbReference type="NCBIfam" id="TIGR03920">
    <property type="entry name" value="T7SS_EccD"/>
    <property type="match status" value="1"/>
</dbReference>
<evidence type="ECO:0000259" key="8">
    <source>
        <dbReference type="Pfam" id="PF19053"/>
    </source>
</evidence>
<keyword evidence="3" id="KW-1003">Cell membrane</keyword>
<dbReference type="Pfam" id="PF19053">
    <property type="entry name" value="EccD"/>
    <property type="match status" value="1"/>
</dbReference>
<name>A0A543HH03_9MICO</name>
<feature type="transmembrane region" description="Helical" evidence="7">
    <location>
        <begin position="204"/>
        <end position="226"/>
    </location>
</feature>
<dbReference type="OrthoDB" id="4824971at2"/>
<evidence type="ECO:0000256" key="7">
    <source>
        <dbReference type="SAM" id="Phobius"/>
    </source>
</evidence>
<evidence type="ECO:0000256" key="1">
    <source>
        <dbReference type="ARBA" id="ARBA00004651"/>
    </source>
</evidence>
<proteinExistence type="inferred from homology"/>
<feature type="transmembrane region" description="Helical" evidence="7">
    <location>
        <begin position="428"/>
        <end position="447"/>
    </location>
</feature>
<gene>
    <name evidence="9" type="ORF">FB466_2610</name>
</gene>
<comment type="similarity">
    <text evidence="2">Belongs to the EccD/Snm4 family.</text>
</comment>
<evidence type="ECO:0000256" key="2">
    <source>
        <dbReference type="ARBA" id="ARBA00006162"/>
    </source>
</evidence>
<evidence type="ECO:0000256" key="4">
    <source>
        <dbReference type="ARBA" id="ARBA00022692"/>
    </source>
</evidence>
<feature type="transmembrane region" description="Helical" evidence="7">
    <location>
        <begin position="320"/>
        <end position="338"/>
    </location>
</feature>
<keyword evidence="10" id="KW-1185">Reference proteome</keyword>
<dbReference type="InterPro" id="IPR006707">
    <property type="entry name" value="T7SS_EccD"/>
</dbReference>
<feature type="transmembrane region" description="Helical" evidence="7">
    <location>
        <begin position="151"/>
        <end position="169"/>
    </location>
</feature>
<dbReference type="Gene3D" id="3.10.20.90">
    <property type="entry name" value="Phosphatidylinositol 3-kinase Catalytic Subunit, Chain A, domain 1"/>
    <property type="match status" value="1"/>
</dbReference>
<feature type="transmembrane region" description="Helical" evidence="7">
    <location>
        <begin position="368"/>
        <end position="390"/>
    </location>
</feature>
<dbReference type="AlphaFoldDB" id="A0A543HH03"/>
<feature type="transmembrane region" description="Helical" evidence="7">
    <location>
        <begin position="123"/>
        <end position="145"/>
    </location>
</feature>
<dbReference type="EMBL" id="VFPN01000004">
    <property type="protein sequence ID" value="TQM57615.1"/>
    <property type="molecule type" value="Genomic_DNA"/>
</dbReference>
<comment type="subcellular location">
    <subcellularLocation>
        <location evidence="1">Cell membrane</location>
        <topology evidence="1">Multi-pass membrane protein</topology>
    </subcellularLocation>
</comment>
<organism evidence="9 10">
    <name type="scientific">Klugiella xanthotipulae</name>
    <dbReference type="NCBI Taxonomy" id="244735"/>
    <lineage>
        <taxon>Bacteria</taxon>
        <taxon>Bacillati</taxon>
        <taxon>Actinomycetota</taxon>
        <taxon>Actinomycetes</taxon>
        <taxon>Micrococcales</taxon>
        <taxon>Microbacteriaceae</taxon>
        <taxon>Klugiella</taxon>
    </lineage>
</organism>
<feature type="transmembrane region" description="Helical" evidence="7">
    <location>
        <begin position="396"/>
        <end position="416"/>
    </location>
</feature>
<keyword evidence="4 7" id="KW-0812">Transmembrane</keyword>
<keyword evidence="5 7" id="KW-1133">Transmembrane helix</keyword>
<evidence type="ECO:0000313" key="9">
    <source>
        <dbReference type="EMBL" id="TQM57615.1"/>
    </source>
</evidence>
<dbReference type="Proteomes" id="UP000318331">
    <property type="component" value="Unassembled WGS sequence"/>
</dbReference>
<protein>
    <submittedName>
        <fullName evidence="9">Type VII secretion integral membrane protein EccD</fullName>
    </submittedName>
</protein>
<evidence type="ECO:0000256" key="5">
    <source>
        <dbReference type="ARBA" id="ARBA00022989"/>
    </source>
</evidence>
<feature type="transmembrane region" description="Helical" evidence="7">
    <location>
        <begin position="259"/>
        <end position="280"/>
    </location>
</feature>
<dbReference type="InterPro" id="IPR044049">
    <property type="entry name" value="EccD_transm"/>
</dbReference>
<dbReference type="InterPro" id="IPR024962">
    <property type="entry name" value="YukD-like"/>
</dbReference>
<evidence type="ECO:0000256" key="3">
    <source>
        <dbReference type="ARBA" id="ARBA00022475"/>
    </source>
</evidence>
<keyword evidence="6 7" id="KW-0472">Membrane</keyword>
<dbReference type="Pfam" id="PF08817">
    <property type="entry name" value="YukD"/>
    <property type="match status" value="1"/>
</dbReference>
<evidence type="ECO:0000313" key="10">
    <source>
        <dbReference type="Proteomes" id="UP000318331"/>
    </source>
</evidence>
<dbReference type="RefSeq" id="WP_141918862.1">
    <property type="nucleotide sequence ID" value="NZ_BAAAYS010000015.1"/>
</dbReference>
<feature type="domain" description="EccD-like transmembrane" evidence="8">
    <location>
        <begin position="125"/>
        <end position="445"/>
    </location>
</feature>
<evidence type="ECO:0000256" key="6">
    <source>
        <dbReference type="ARBA" id="ARBA00023136"/>
    </source>
</evidence>
<reference evidence="9 10" key="1">
    <citation type="submission" date="2019-06" db="EMBL/GenBank/DDBJ databases">
        <title>Sequencing the genomes of 1000 actinobacteria strains.</title>
        <authorList>
            <person name="Klenk H.-P."/>
        </authorList>
    </citation>
    <scope>NUCLEOTIDE SEQUENCE [LARGE SCALE GENOMIC DNA]</scope>
    <source>
        <strain evidence="9 10">DSM 18031</strain>
    </source>
</reference>
<dbReference type="GO" id="GO:0005886">
    <property type="term" value="C:plasma membrane"/>
    <property type="evidence" value="ECO:0007669"/>
    <property type="project" value="UniProtKB-SubCell"/>
</dbReference>
<feature type="transmembrane region" description="Helical" evidence="7">
    <location>
        <begin position="233"/>
        <end position="253"/>
    </location>
</feature>